<dbReference type="RefSeq" id="XP_007763838.1">
    <property type="nucleotide sequence ID" value="XM_007765648.1"/>
</dbReference>
<keyword evidence="9" id="KW-0687">Ribonucleoprotein</keyword>
<dbReference type="CDD" id="cd12246">
    <property type="entry name" value="RRM1_U1A_like"/>
    <property type="match status" value="1"/>
</dbReference>
<dbReference type="EMBL" id="JH711573">
    <property type="protein sequence ID" value="EIW87304.1"/>
    <property type="molecule type" value="Genomic_DNA"/>
</dbReference>
<keyword evidence="14" id="KW-1185">Reference proteome</keyword>
<dbReference type="OrthoDB" id="266020at2759"/>
<feature type="region of interest" description="Disordered" evidence="11">
    <location>
        <begin position="1"/>
        <end position="35"/>
    </location>
</feature>
<keyword evidence="6 10" id="KW-0694">RNA-binding</keyword>
<dbReference type="CDD" id="cd12247">
    <property type="entry name" value="RRM2_U1A_like"/>
    <property type="match status" value="1"/>
</dbReference>
<evidence type="ECO:0000259" key="12">
    <source>
        <dbReference type="PROSITE" id="PS50102"/>
    </source>
</evidence>
<evidence type="ECO:0000313" key="14">
    <source>
        <dbReference type="Proteomes" id="UP000053558"/>
    </source>
</evidence>
<dbReference type="GO" id="GO:0003723">
    <property type="term" value="F:RNA binding"/>
    <property type="evidence" value="ECO:0007669"/>
    <property type="project" value="UniProtKB-UniRule"/>
</dbReference>
<dbReference type="Proteomes" id="UP000053558">
    <property type="component" value="Unassembled WGS sequence"/>
</dbReference>
<evidence type="ECO:0000256" key="9">
    <source>
        <dbReference type="ARBA" id="ARBA00023274"/>
    </source>
</evidence>
<evidence type="ECO:0000256" key="8">
    <source>
        <dbReference type="ARBA" id="ARBA00023242"/>
    </source>
</evidence>
<evidence type="ECO:0000256" key="5">
    <source>
        <dbReference type="ARBA" id="ARBA00022737"/>
    </source>
</evidence>
<comment type="subcellular location">
    <subcellularLocation>
        <location evidence="1">Nucleus</location>
    </subcellularLocation>
</comment>
<evidence type="ECO:0000313" key="13">
    <source>
        <dbReference type="EMBL" id="EIW87304.1"/>
    </source>
</evidence>
<dbReference type="SUPFAM" id="SSF54928">
    <property type="entry name" value="RNA-binding domain, RBD"/>
    <property type="match status" value="2"/>
</dbReference>
<evidence type="ECO:0000256" key="11">
    <source>
        <dbReference type="SAM" id="MobiDB-lite"/>
    </source>
</evidence>
<evidence type="ECO:0000256" key="10">
    <source>
        <dbReference type="PROSITE-ProRule" id="PRU00176"/>
    </source>
</evidence>
<dbReference type="GO" id="GO:0006397">
    <property type="term" value="P:mRNA processing"/>
    <property type="evidence" value="ECO:0007669"/>
    <property type="project" value="UniProtKB-KW"/>
</dbReference>
<evidence type="ECO:0000256" key="3">
    <source>
        <dbReference type="ARBA" id="ARBA00022664"/>
    </source>
</evidence>
<keyword evidence="4" id="KW-0747">Spliceosome</keyword>
<sequence>MAEVVAPPMDIAEPQPQVAAPNGVEPPTASEEPENVSETLYIQNLNEKIKVDVIKQSLRSLFKTYGEVLDVVAHSNLRMRGQAFVSFESPEVAKKAMEEVRGFPLYNKPMQISFARSRSDAVVKKLDAEHFDAHKAQRDEHKKNTRYTNPLKQKLRAKRMATDIDGAAAAPAVKRPNVQMPDEYLPPNKILFLQNLPENVDKEQLTTLFTQYPNLHEVRLIPTKKDIAFVEFVDEASAGVAKDALHNYKLDGENKIKITFARK</sequence>
<name>A0A5M3N872_CONPW</name>
<dbReference type="FunFam" id="3.30.70.330:FF:000039">
    <property type="entry name" value="U1 small nuclear ribonucleoprotein A"/>
    <property type="match status" value="1"/>
</dbReference>
<accession>A0A5M3N872</accession>
<dbReference type="OMA" id="VRMIPTK"/>
<evidence type="ECO:0000256" key="1">
    <source>
        <dbReference type="ARBA" id="ARBA00004123"/>
    </source>
</evidence>
<dbReference type="FunFam" id="3.30.70.330:FF:000029">
    <property type="entry name" value="U2 small nuclear ribonucleoprotein B"/>
    <property type="match status" value="1"/>
</dbReference>
<evidence type="ECO:0000256" key="4">
    <source>
        <dbReference type="ARBA" id="ARBA00022728"/>
    </source>
</evidence>
<dbReference type="InterPro" id="IPR000504">
    <property type="entry name" value="RRM_dom"/>
</dbReference>
<dbReference type="Pfam" id="PF00076">
    <property type="entry name" value="RRM_1"/>
    <property type="match status" value="2"/>
</dbReference>
<gene>
    <name evidence="13" type="ORF">CONPUDRAFT_116490</name>
</gene>
<dbReference type="KEGG" id="cput:CONPUDRAFT_116490"/>
<dbReference type="PROSITE" id="PS50102">
    <property type="entry name" value="RRM"/>
    <property type="match status" value="2"/>
</dbReference>
<comment type="similarity">
    <text evidence="2">Belongs to the RRM U1 A/B'' family.</text>
</comment>
<dbReference type="GO" id="GO:0005681">
    <property type="term" value="C:spliceosomal complex"/>
    <property type="evidence" value="ECO:0007669"/>
    <property type="project" value="UniProtKB-KW"/>
</dbReference>
<dbReference type="InterPro" id="IPR035979">
    <property type="entry name" value="RBD_domain_sf"/>
</dbReference>
<feature type="domain" description="RRM" evidence="12">
    <location>
        <begin position="189"/>
        <end position="263"/>
    </location>
</feature>
<keyword evidence="7" id="KW-0508">mRNA splicing</keyword>
<evidence type="ECO:0000256" key="2">
    <source>
        <dbReference type="ARBA" id="ARBA00007243"/>
    </source>
</evidence>
<evidence type="ECO:0000256" key="6">
    <source>
        <dbReference type="ARBA" id="ARBA00022884"/>
    </source>
</evidence>
<dbReference type="GO" id="GO:0008380">
    <property type="term" value="P:RNA splicing"/>
    <property type="evidence" value="ECO:0007669"/>
    <property type="project" value="UniProtKB-KW"/>
</dbReference>
<keyword evidence="8" id="KW-0539">Nucleus</keyword>
<comment type="caution">
    <text evidence="13">The sequence shown here is derived from an EMBL/GenBank/DDBJ whole genome shotgun (WGS) entry which is preliminary data.</text>
</comment>
<dbReference type="AlphaFoldDB" id="A0A5M3N872"/>
<keyword evidence="3" id="KW-0507">mRNA processing</keyword>
<proteinExistence type="inferred from homology"/>
<dbReference type="SMART" id="SM00360">
    <property type="entry name" value="RRM"/>
    <property type="match status" value="2"/>
</dbReference>
<feature type="domain" description="RRM" evidence="12">
    <location>
        <begin position="38"/>
        <end position="117"/>
    </location>
</feature>
<protein>
    <submittedName>
        <fullName evidence="13">RNA binding protein</fullName>
    </submittedName>
</protein>
<evidence type="ECO:0000256" key="7">
    <source>
        <dbReference type="ARBA" id="ARBA00023187"/>
    </source>
</evidence>
<organism evidence="13 14">
    <name type="scientific">Coniophora puteana (strain RWD-64-598)</name>
    <name type="common">Brown rot fungus</name>
    <dbReference type="NCBI Taxonomy" id="741705"/>
    <lineage>
        <taxon>Eukaryota</taxon>
        <taxon>Fungi</taxon>
        <taxon>Dikarya</taxon>
        <taxon>Basidiomycota</taxon>
        <taxon>Agaricomycotina</taxon>
        <taxon>Agaricomycetes</taxon>
        <taxon>Agaricomycetidae</taxon>
        <taxon>Boletales</taxon>
        <taxon>Coniophorineae</taxon>
        <taxon>Coniophoraceae</taxon>
        <taxon>Coniophora</taxon>
    </lineage>
</organism>
<dbReference type="GO" id="GO:0030532">
    <property type="term" value="C:small nuclear ribonucleoprotein complex"/>
    <property type="evidence" value="ECO:0007669"/>
    <property type="project" value="UniProtKB-ARBA"/>
</dbReference>
<keyword evidence="5" id="KW-0677">Repeat</keyword>
<dbReference type="GeneID" id="19199242"/>
<dbReference type="PANTHER" id="PTHR10501">
    <property type="entry name" value="U1 SMALL NUCLEAR RIBONUCLEOPROTEIN A/U2 SMALL NUCLEAR RIBONUCLEOPROTEIN B"/>
    <property type="match status" value="1"/>
</dbReference>
<reference evidence="14" key="1">
    <citation type="journal article" date="2012" name="Science">
        <title>The Paleozoic origin of enzymatic lignin decomposition reconstructed from 31 fungal genomes.</title>
        <authorList>
            <person name="Floudas D."/>
            <person name="Binder M."/>
            <person name="Riley R."/>
            <person name="Barry K."/>
            <person name="Blanchette R.A."/>
            <person name="Henrissat B."/>
            <person name="Martinez A.T."/>
            <person name="Otillar R."/>
            <person name="Spatafora J.W."/>
            <person name="Yadav J.S."/>
            <person name="Aerts A."/>
            <person name="Benoit I."/>
            <person name="Boyd A."/>
            <person name="Carlson A."/>
            <person name="Copeland A."/>
            <person name="Coutinho P.M."/>
            <person name="de Vries R.P."/>
            <person name="Ferreira P."/>
            <person name="Findley K."/>
            <person name="Foster B."/>
            <person name="Gaskell J."/>
            <person name="Glotzer D."/>
            <person name="Gorecki P."/>
            <person name="Heitman J."/>
            <person name="Hesse C."/>
            <person name="Hori C."/>
            <person name="Igarashi K."/>
            <person name="Jurgens J.A."/>
            <person name="Kallen N."/>
            <person name="Kersten P."/>
            <person name="Kohler A."/>
            <person name="Kuees U."/>
            <person name="Kumar T.K.A."/>
            <person name="Kuo A."/>
            <person name="LaButti K."/>
            <person name="Larrondo L.F."/>
            <person name="Lindquist E."/>
            <person name="Ling A."/>
            <person name="Lombard V."/>
            <person name="Lucas S."/>
            <person name="Lundell T."/>
            <person name="Martin R."/>
            <person name="McLaughlin D.J."/>
            <person name="Morgenstern I."/>
            <person name="Morin E."/>
            <person name="Murat C."/>
            <person name="Nagy L.G."/>
            <person name="Nolan M."/>
            <person name="Ohm R.A."/>
            <person name="Patyshakuliyeva A."/>
            <person name="Rokas A."/>
            <person name="Ruiz-Duenas F.J."/>
            <person name="Sabat G."/>
            <person name="Salamov A."/>
            <person name="Samejima M."/>
            <person name="Schmutz J."/>
            <person name="Slot J.C."/>
            <person name="St John F."/>
            <person name="Stenlid J."/>
            <person name="Sun H."/>
            <person name="Sun S."/>
            <person name="Syed K."/>
            <person name="Tsang A."/>
            <person name="Wiebenga A."/>
            <person name="Young D."/>
            <person name="Pisabarro A."/>
            <person name="Eastwood D.C."/>
            <person name="Martin F."/>
            <person name="Cullen D."/>
            <person name="Grigoriev I.V."/>
            <person name="Hibbett D.S."/>
        </authorList>
    </citation>
    <scope>NUCLEOTIDE SEQUENCE [LARGE SCALE GENOMIC DNA]</scope>
    <source>
        <strain evidence="14">RWD-64-598 SS2</strain>
    </source>
</reference>
<dbReference type="Gene3D" id="3.30.70.330">
    <property type="match status" value="2"/>
</dbReference>
<dbReference type="InterPro" id="IPR012677">
    <property type="entry name" value="Nucleotide-bd_a/b_plait_sf"/>
</dbReference>